<dbReference type="GO" id="GO:0005886">
    <property type="term" value="C:plasma membrane"/>
    <property type="evidence" value="ECO:0007669"/>
    <property type="project" value="UniProtKB-SubCell"/>
</dbReference>
<dbReference type="GO" id="GO:0015749">
    <property type="term" value="P:monosaccharide transmembrane transport"/>
    <property type="evidence" value="ECO:0007669"/>
    <property type="project" value="UniProtKB-ARBA"/>
</dbReference>
<evidence type="ECO:0000313" key="12">
    <source>
        <dbReference type="EMBL" id="CAA9543105.1"/>
    </source>
</evidence>
<dbReference type="FunFam" id="3.40.50.300:FF:000126">
    <property type="entry name" value="Galactose/methyl galactoside import ATP-binding protein MglA"/>
    <property type="match status" value="1"/>
</dbReference>
<keyword evidence="7" id="KW-0547">Nucleotide-binding</keyword>
<dbReference type="AlphaFoldDB" id="A0A6J4UAL7"/>
<keyword evidence="6" id="KW-0677">Repeat</keyword>
<dbReference type="SMART" id="SM00382">
    <property type="entry name" value="AAA"/>
    <property type="match status" value="2"/>
</dbReference>
<dbReference type="PANTHER" id="PTHR43790">
    <property type="entry name" value="CARBOHYDRATE TRANSPORT ATP-BINDING PROTEIN MG119-RELATED"/>
    <property type="match status" value="1"/>
</dbReference>
<accession>A0A6J4UAL7</accession>
<dbReference type="InterPro" id="IPR003439">
    <property type="entry name" value="ABC_transporter-like_ATP-bd"/>
</dbReference>
<dbReference type="CDD" id="cd03216">
    <property type="entry name" value="ABC_Carb_Monos_I"/>
    <property type="match status" value="1"/>
</dbReference>
<evidence type="ECO:0000256" key="6">
    <source>
        <dbReference type="ARBA" id="ARBA00022737"/>
    </source>
</evidence>
<keyword evidence="10" id="KW-0472">Membrane</keyword>
<organism evidence="12">
    <name type="scientific">uncultured Thermomicrobiales bacterium</name>
    <dbReference type="NCBI Taxonomy" id="1645740"/>
    <lineage>
        <taxon>Bacteria</taxon>
        <taxon>Pseudomonadati</taxon>
        <taxon>Thermomicrobiota</taxon>
        <taxon>Thermomicrobia</taxon>
        <taxon>Thermomicrobiales</taxon>
        <taxon>environmental samples</taxon>
    </lineage>
</organism>
<evidence type="ECO:0000256" key="9">
    <source>
        <dbReference type="ARBA" id="ARBA00022967"/>
    </source>
</evidence>
<dbReference type="PROSITE" id="PS00211">
    <property type="entry name" value="ABC_TRANSPORTER_1"/>
    <property type="match status" value="1"/>
</dbReference>
<dbReference type="PROSITE" id="PS50893">
    <property type="entry name" value="ABC_TRANSPORTER_2"/>
    <property type="match status" value="2"/>
</dbReference>
<gene>
    <name evidence="12" type="ORF">AVDCRST_MAG59-1024</name>
</gene>
<evidence type="ECO:0000256" key="1">
    <source>
        <dbReference type="ARBA" id="ARBA00004202"/>
    </source>
</evidence>
<keyword evidence="9" id="KW-1278">Translocase</keyword>
<protein>
    <submittedName>
        <fullName evidence="12">Ribose ABC transport system, ATP-binding protein RbsA</fullName>
    </submittedName>
</protein>
<comment type="subcellular location">
    <subcellularLocation>
        <location evidence="2">Cell inner membrane</location>
    </subcellularLocation>
    <subcellularLocation>
        <location evidence="1">Cell membrane</location>
        <topology evidence="1">Peripheral membrane protein</topology>
    </subcellularLocation>
</comment>
<keyword evidence="5" id="KW-0762">Sugar transport</keyword>
<evidence type="ECO:0000256" key="5">
    <source>
        <dbReference type="ARBA" id="ARBA00022597"/>
    </source>
</evidence>
<keyword evidence="3" id="KW-0813">Transport</keyword>
<reference evidence="12" key="1">
    <citation type="submission" date="2020-02" db="EMBL/GenBank/DDBJ databases">
        <authorList>
            <person name="Meier V. D."/>
        </authorList>
    </citation>
    <scope>NUCLEOTIDE SEQUENCE</scope>
    <source>
        <strain evidence="12">AVDCRST_MAG59</strain>
    </source>
</reference>
<dbReference type="FunFam" id="3.40.50.300:FF:000127">
    <property type="entry name" value="Ribose import ATP-binding protein RbsA"/>
    <property type="match status" value="1"/>
</dbReference>
<dbReference type="InterPro" id="IPR027417">
    <property type="entry name" value="P-loop_NTPase"/>
</dbReference>
<dbReference type="PANTHER" id="PTHR43790:SF3">
    <property type="entry name" value="D-ALLOSE IMPORT ATP-BINDING PROTEIN ALSA-RELATED"/>
    <property type="match status" value="1"/>
</dbReference>
<feature type="domain" description="ABC transporter" evidence="11">
    <location>
        <begin position="20"/>
        <end position="255"/>
    </location>
</feature>
<dbReference type="EMBL" id="CADCWF010000059">
    <property type="protein sequence ID" value="CAA9543105.1"/>
    <property type="molecule type" value="Genomic_DNA"/>
</dbReference>
<evidence type="ECO:0000259" key="11">
    <source>
        <dbReference type="PROSITE" id="PS50893"/>
    </source>
</evidence>
<feature type="domain" description="ABC transporter" evidence="11">
    <location>
        <begin position="275"/>
        <end position="520"/>
    </location>
</feature>
<keyword evidence="8 12" id="KW-0067">ATP-binding</keyword>
<dbReference type="InterPro" id="IPR003593">
    <property type="entry name" value="AAA+_ATPase"/>
</dbReference>
<proteinExistence type="predicted"/>
<dbReference type="GO" id="GO:0005524">
    <property type="term" value="F:ATP binding"/>
    <property type="evidence" value="ECO:0007669"/>
    <property type="project" value="UniProtKB-KW"/>
</dbReference>
<keyword evidence="4" id="KW-1003">Cell membrane</keyword>
<evidence type="ECO:0000256" key="2">
    <source>
        <dbReference type="ARBA" id="ARBA00004533"/>
    </source>
</evidence>
<dbReference type="Gene3D" id="3.40.50.300">
    <property type="entry name" value="P-loop containing nucleotide triphosphate hydrolases"/>
    <property type="match status" value="2"/>
</dbReference>
<evidence type="ECO:0000256" key="7">
    <source>
        <dbReference type="ARBA" id="ARBA00022741"/>
    </source>
</evidence>
<dbReference type="GO" id="GO:0016887">
    <property type="term" value="F:ATP hydrolysis activity"/>
    <property type="evidence" value="ECO:0007669"/>
    <property type="project" value="InterPro"/>
</dbReference>
<dbReference type="CDD" id="cd03215">
    <property type="entry name" value="ABC_Carb_Monos_II"/>
    <property type="match status" value="1"/>
</dbReference>
<sequence>MAQDQVAAAARPAADGEPLLRMAGITKLFPGVVALRDVSLEVFPGECLALVGENGAGKSTLMKILSGVYAPDAGEIFLNGEPVALSRPRQAQDLGISIIYQEFNLMPNLTVAENVFVGREPNAGGFVRAAEMERRTGELLDQLGVSLRSDAVVRDLSVAEQQMVEIAKALSYDARIVIMDEPTSALTDTEVAALAGIVRGLTAGGLGVIFISHRLEEVFAMCDRVTVLRDGQNAGDVATAAATPGGIVRMMVGRNLSDLFQKDSTETAADAPFVLEVRCLSRAGSRYDASAIVLRDVSFGVRAGEIVGLAGLVGSGRTEVVRAIFGADPFDAGQVLIEGRPVDIRSPRDAIRRGLGLVPEDRKAQGLVLGLAVRDNISLASLAQFVRAGFVRLGEEKRRAEGFVRALRIRTPGLEQKVVNLSGGNQQKVVIAKWLALRPKVLIVDEPTRGIDIGAKAEVHHLMNDLARQGVAILMISSELPEILGMSDRVLVMRQGRIAGELGRAEATQEAIMGLATGVGREEQAA</sequence>
<dbReference type="InterPro" id="IPR050107">
    <property type="entry name" value="ABC_carbohydrate_import_ATPase"/>
</dbReference>
<name>A0A6J4UAL7_9BACT</name>
<evidence type="ECO:0000256" key="10">
    <source>
        <dbReference type="ARBA" id="ARBA00023136"/>
    </source>
</evidence>
<dbReference type="Pfam" id="PF00005">
    <property type="entry name" value="ABC_tran"/>
    <property type="match status" value="2"/>
</dbReference>
<evidence type="ECO:0000256" key="4">
    <source>
        <dbReference type="ARBA" id="ARBA00022475"/>
    </source>
</evidence>
<evidence type="ECO:0000256" key="8">
    <source>
        <dbReference type="ARBA" id="ARBA00022840"/>
    </source>
</evidence>
<dbReference type="InterPro" id="IPR017871">
    <property type="entry name" value="ABC_transporter-like_CS"/>
</dbReference>
<dbReference type="SUPFAM" id="SSF52540">
    <property type="entry name" value="P-loop containing nucleoside triphosphate hydrolases"/>
    <property type="match status" value="2"/>
</dbReference>
<evidence type="ECO:0000256" key="3">
    <source>
        <dbReference type="ARBA" id="ARBA00022448"/>
    </source>
</evidence>